<dbReference type="Gene3D" id="3.40.190.290">
    <property type="match status" value="1"/>
</dbReference>
<evidence type="ECO:0000256" key="3">
    <source>
        <dbReference type="ARBA" id="ARBA00023125"/>
    </source>
</evidence>
<keyword evidence="3" id="KW-0238">DNA-binding</keyword>
<accession>A0AA37W2D8</accession>
<dbReference type="InterPro" id="IPR005119">
    <property type="entry name" value="LysR_subst-bd"/>
</dbReference>
<dbReference type="InterPro" id="IPR036390">
    <property type="entry name" value="WH_DNA-bd_sf"/>
</dbReference>
<dbReference type="EMBL" id="BSNC01000012">
    <property type="protein sequence ID" value="GLP97930.1"/>
    <property type="molecule type" value="Genomic_DNA"/>
</dbReference>
<dbReference type="PANTHER" id="PTHR30126:SF4">
    <property type="entry name" value="LYSR FAMILY TRANSCRIPTIONAL REGULATOR"/>
    <property type="match status" value="1"/>
</dbReference>
<keyword evidence="4" id="KW-0804">Transcription</keyword>
<keyword evidence="7" id="KW-1185">Reference proteome</keyword>
<dbReference type="Pfam" id="PF03466">
    <property type="entry name" value="LysR_substrate"/>
    <property type="match status" value="1"/>
</dbReference>
<evidence type="ECO:0000313" key="6">
    <source>
        <dbReference type="EMBL" id="GLP97930.1"/>
    </source>
</evidence>
<dbReference type="GO" id="GO:0003700">
    <property type="term" value="F:DNA-binding transcription factor activity"/>
    <property type="evidence" value="ECO:0007669"/>
    <property type="project" value="InterPro"/>
</dbReference>
<sequence length="304" mass="34285">MKLDLEAFEVLKVLVEQGSFAKAAEQLHKAQSAVSYQIKKLESQLGIELFDRSQYRAQLTPEGQAVLEEGQRLLQQAQHIEEMAQRFGQGWEASLSVIIDGALPSAPVMRAIKTLAERQLTTRVQLKMEFLSGVSRRFERDNADLMLALDYQAHAGYQASALPEITSVLVANRSHPLSRQANIRLADLQQHLELTILDSALDESNRNDPLLFDSERVFYLSSFDDKKQALLMGLGYGWMPKYLIEDELVHGELVQLDYRPGNSYRFRPMLVQNANRSLGRAGQLLKALLEQEFEAALGQGDLLQ</sequence>
<dbReference type="InterPro" id="IPR036388">
    <property type="entry name" value="WH-like_DNA-bd_sf"/>
</dbReference>
<keyword evidence="2" id="KW-0805">Transcription regulation</keyword>
<proteinExistence type="inferred from homology"/>
<reference evidence="6" key="2">
    <citation type="submission" date="2023-01" db="EMBL/GenBank/DDBJ databases">
        <title>Draft genome sequence of Paraferrimonas sedimenticola strain NBRC 101628.</title>
        <authorList>
            <person name="Sun Q."/>
            <person name="Mori K."/>
        </authorList>
    </citation>
    <scope>NUCLEOTIDE SEQUENCE</scope>
    <source>
        <strain evidence="6">NBRC 101628</strain>
    </source>
</reference>
<evidence type="ECO:0000313" key="7">
    <source>
        <dbReference type="Proteomes" id="UP001161422"/>
    </source>
</evidence>
<dbReference type="PRINTS" id="PR00039">
    <property type="entry name" value="HTHLYSR"/>
</dbReference>
<dbReference type="PANTHER" id="PTHR30126">
    <property type="entry name" value="HTH-TYPE TRANSCRIPTIONAL REGULATOR"/>
    <property type="match status" value="1"/>
</dbReference>
<dbReference type="Proteomes" id="UP001161422">
    <property type="component" value="Unassembled WGS sequence"/>
</dbReference>
<evidence type="ECO:0000259" key="5">
    <source>
        <dbReference type="PROSITE" id="PS50931"/>
    </source>
</evidence>
<dbReference type="Gene3D" id="1.10.10.10">
    <property type="entry name" value="Winged helix-like DNA-binding domain superfamily/Winged helix DNA-binding domain"/>
    <property type="match status" value="1"/>
</dbReference>
<dbReference type="InterPro" id="IPR000847">
    <property type="entry name" value="LysR_HTH_N"/>
</dbReference>
<protein>
    <submittedName>
        <fullName evidence="6">LysR family transcriptional regulator</fullName>
    </submittedName>
</protein>
<dbReference type="GO" id="GO:0000976">
    <property type="term" value="F:transcription cis-regulatory region binding"/>
    <property type="evidence" value="ECO:0007669"/>
    <property type="project" value="TreeGrafter"/>
</dbReference>
<dbReference type="SUPFAM" id="SSF53850">
    <property type="entry name" value="Periplasmic binding protein-like II"/>
    <property type="match status" value="1"/>
</dbReference>
<dbReference type="PROSITE" id="PS50931">
    <property type="entry name" value="HTH_LYSR"/>
    <property type="match status" value="1"/>
</dbReference>
<comment type="caution">
    <text evidence="6">The sequence shown here is derived from an EMBL/GenBank/DDBJ whole genome shotgun (WGS) entry which is preliminary data.</text>
</comment>
<name>A0AA37W2D8_9GAMM</name>
<evidence type="ECO:0000256" key="1">
    <source>
        <dbReference type="ARBA" id="ARBA00009437"/>
    </source>
</evidence>
<dbReference type="AlphaFoldDB" id="A0AA37W2D8"/>
<dbReference type="SUPFAM" id="SSF46785">
    <property type="entry name" value="Winged helix' DNA-binding domain"/>
    <property type="match status" value="1"/>
</dbReference>
<dbReference type="FunFam" id="1.10.10.10:FF:000001">
    <property type="entry name" value="LysR family transcriptional regulator"/>
    <property type="match status" value="1"/>
</dbReference>
<reference evidence="6" key="1">
    <citation type="journal article" date="2014" name="Int. J. Syst. Evol. Microbiol.">
        <title>Complete genome sequence of Corynebacterium casei LMG S-19264T (=DSM 44701T), isolated from a smear-ripened cheese.</title>
        <authorList>
            <consortium name="US DOE Joint Genome Institute (JGI-PGF)"/>
            <person name="Walter F."/>
            <person name="Albersmeier A."/>
            <person name="Kalinowski J."/>
            <person name="Ruckert C."/>
        </authorList>
    </citation>
    <scope>NUCLEOTIDE SEQUENCE</scope>
    <source>
        <strain evidence="6">NBRC 101628</strain>
    </source>
</reference>
<gene>
    <name evidence="6" type="primary">hmgR</name>
    <name evidence="6" type="ORF">GCM10007895_32370</name>
</gene>
<dbReference type="RefSeq" id="WP_095506852.1">
    <property type="nucleotide sequence ID" value="NZ_BSNC01000012.1"/>
</dbReference>
<feature type="domain" description="HTH lysR-type" evidence="5">
    <location>
        <begin position="3"/>
        <end position="60"/>
    </location>
</feature>
<evidence type="ECO:0000256" key="4">
    <source>
        <dbReference type="ARBA" id="ARBA00023163"/>
    </source>
</evidence>
<dbReference type="Pfam" id="PF00126">
    <property type="entry name" value="HTH_1"/>
    <property type="match status" value="1"/>
</dbReference>
<comment type="similarity">
    <text evidence="1">Belongs to the LysR transcriptional regulatory family.</text>
</comment>
<organism evidence="6 7">
    <name type="scientific">Paraferrimonas sedimenticola</name>
    <dbReference type="NCBI Taxonomy" id="375674"/>
    <lineage>
        <taxon>Bacteria</taxon>
        <taxon>Pseudomonadati</taxon>
        <taxon>Pseudomonadota</taxon>
        <taxon>Gammaproteobacteria</taxon>
        <taxon>Alteromonadales</taxon>
        <taxon>Ferrimonadaceae</taxon>
        <taxon>Paraferrimonas</taxon>
    </lineage>
</organism>
<evidence type="ECO:0000256" key="2">
    <source>
        <dbReference type="ARBA" id="ARBA00023015"/>
    </source>
</evidence>